<evidence type="ECO:0000256" key="2">
    <source>
        <dbReference type="ARBA" id="ARBA00022516"/>
    </source>
</evidence>
<evidence type="ECO:0000256" key="15">
    <source>
        <dbReference type="PIRSR" id="PIRSR000114-2"/>
    </source>
</evidence>
<feature type="active site" description="Proton acceptor" evidence="13 14">
    <location>
        <position position="194"/>
    </location>
</feature>
<evidence type="ECO:0000256" key="5">
    <source>
        <dbReference type="ARBA" id="ARBA00023027"/>
    </source>
</evidence>
<dbReference type="InterPro" id="IPR006109">
    <property type="entry name" value="G3P_DH_NAD-dep_C"/>
</dbReference>
<dbReference type="SUPFAM" id="SSF51735">
    <property type="entry name" value="NAD(P)-binding Rossmann-fold domains"/>
    <property type="match status" value="1"/>
</dbReference>
<feature type="binding site" evidence="13">
    <location>
        <position position="259"/>
    </location>
    <ligand>
        <name>sn-glycerol 3-phosphate</name>
        <dbReference type="ChEBI" id="CHEBI:57597"/>
    </ligand>
</feature>
<feature type="binding site" evidence="15">
    <location>
        <begin position="258"/>
        <end position="259"/>
    </location>
    <ligand>
        <name>substrate</name>
    </ligand>
</feature>
<dbReference type="GO" id="GO:0141153">
    <property type="term" value="F:glycerol-3-phosphate dehydrogenase (NADP+) activity"/>
    <property type="evidence" value="ECO:0007669"/>
    <property type="project" value="RHEA"/>
</dbReference>
<feature type="binding site" evidence="13">
    <location>
        <position position="16"/>
    </location>
    <ligand>
        <name>NADPH</name>
        <dbReference type="ChEBI" id="CHEBI:57783"/>
    </ligand>
</feature>
<feature type="binding site" evidence="13">
    <location>
        <position position="111"/>
    </location>
    <ligand>
        <name>NADPH</name>
        <dbReference type="ChEBI" id="CHEBI:57783"/>
    </ligand>
</feature>
<keyword evidence="7 13" id="KW-0594">Phospholipid biosynthesis</keyword>
<dbReference type="Pfam" id="PF07479">
    <property type="entry name" value="NAD_Gly3P_dh_C"/>
    <property type="match status" value="1"/>
</dbReference>
<feature type="binding site" evidence="16">
    <location>
        <position position="258"/>
    </location>
    <ligand>
        <name>NAD(+)</name>
        <dbReference type="ChEBI" id="CHEBI:57540"/>
    </ligand>
</feature>
<keyword evidence="13" id="KW-0547">Nucleotide-binding</keyword>
<feature type="binding site" evidence="13">
    <location>
        <position position="111"/>
    </location>
    <ligand>
        <name>sn-glycerol 3-phosphate</name>
        <dbReference type="ChEBI" id="CHEBI:57597"/>
    </ligand>
</feature>
<gene>
    <name evidence="13" type="primary">gpsA</name>
    <name evidence="20" type="ORF">EV700_2947</name>
</gene>
<dbReference type="GO" id="GO:0046167">
    <property type="term" value="P:glycerol-3-phosphate biosynthetic process"/>
    <property type="evidence" value="ECO:0007669"/>
    <property type="project" value="UniProtKB-UniRule"/>
</dbReference>
<evidence type="ECO:0000256" key="14">
    <source>
        <dbReference type="PIRSR" id="PIRSR000114-1"/>
    </source>
</evidence>
<evidence type="ECO:0000259" key="18">
    <source>
        <dbReference type="Pfam" id="PF01210"/>
    </source>
</evidence>
<protein>
    <recommendedName>
        <fullName evidence="11 13">Glycerol-3-phosphate dehydrogenase [NAD(P)+]</fullName>
        <ecNumber evidence="10 13">1.1.1.94</ecNumber>
    </recommendedName>
    <alternativeName>
        <fullName evidence="13">NAD(P)(+)-dependent glycerol-3-phosphate dehydrogenase</fullName>
    </alternativeName>
    <alternativeName>
        <fullName evidence="12 13">NAD(P)H-dependent dihydroxyacetone-phosphate reductase</fullName>
    </alternativeName>
</protein>
<feature type="binding site" evidence="13">
    <location>
        <position position="247"/>
    </location>
    <ligand>
        <name>sn-glycerol 3-phosphate</name>
        <dbReference type="ChEBI" id="CHEBI:57597"/>
    </ligand>
</feature>
<comment type="caution">
    <text evidence="13">Lacks conserved residue(s) required for the propagation of feature annotation.</text>
</comment>
<comment type="subcellular location">
    <subcellularLocation>
        <location evidence="13">Cytoplasm</location>
    </subcellularLocation>
</comment>
<name>A0A4Q7YIU9_9GAMM</name>
<evidence type="ECO:0000256" key="1">
    <source>
        <dbReference type="ARBA" id="ARBA00011009"/>
    </source>
</evidence>
<dbReference type="PIRSF" id="PIRSF000114">
    <property type="entry name" value="Glycerol-3-P_dh"/>
    <property type="match status" value="1"/>
</dbReference>
<feature type="binding site" evidence="15">
    <location>
        <position position="111"/>
    </location>
    <ligand>
        <name>substrate</name>
    </ligand>
</feature>
<dbReference type="NCBIfam" id="NF000946">
    <property type="entry name" value="PRK00094.2-4"/>
    <property type="match status" value="1"/>
</dbReference>
<dbReference type="GO" id="GO:0051287">
    <property type="term" value="F:NAD binding"/>
    <property type="evidence" value="ECO:0007669"/>
    <property type="project" value="InterPro"/>
</dbReference>
<evidence type="ECO:0000313" key="21">
    <source>
        <dbReference type="Proteomes" id="UP000292423"/>
    </source>
</evidence>
<keyword evidence="8 13" id="KW-1208">Phospholipid metabolism</keyword>
<evidence type="ECO:0000259" key="19">
    <source>
        <dbReference type="Pfam" id="PF07479"/>
    </source>
</evidence>
<keyword evidence="6 13" id="KW-0443">Lipid metabolism</keyword>
<accession>A0A4Q7YIU9</accession>
<keyword evidence="21" id="KW-1185">Reference proteome</keyword>
<feature type="binding site" evidence="13">
    <location>
        <position position="17"/>
    </location>
    <ligand>
        <name>NADPH</name>
        <dbReference type="ChEBI" id="CHEBI:57783"/>
    </ligand>
</feature>
<keyword evidence="4 13" id="KW-0560">Oxidoreductase</keyword>
<dbReference type="PROSITE" id="PS00957">
    <property type="entry name" value="NAD_G3PDH"/>
    <property type="match status" value="1"/>
</dbReference>
<dbReference type="PANTHER" id="PTHR11728">
    <property type="entry name" value="GLYCEROL-3-PHOSPHATE DEHYDROGENASE"/>
    <property type="match status" value="1"/>
</dbReference>
<comment type="pathway">
    <text evidence="13">Membrane lipid metabolism; glycerophospholipid metabolism.</text>
</comment>
<evidence type="ECO:0000256" key="11">
    <source>
        <dbReference type="ARBA" id="ARBA00069372"/>
    </source>
</evidence>
<feature type="domain" description="Glycerol-3-phosphate dehydrogenase NAD-dependent C-terminal" evidence="19">
    <location>
        <begin position="183"/>
        <end position="321"/>
    </location>
</feature>
<evidence type="ECO:0000256" key="16">
    <source>
        <dbReference type="PIRSR" id="PIRSR000114-3"/>
    </source>
</evidence>
<dbReference type="InterPro" id="IPR013328">
    <property type="entry name" value="6PGD_dom2"/>
</dbReference>
<dbReference type="InterPro" id="IPR006168">
    <property type="entry name" value="G3P_DH_NAD-dep"/>
</dbReference>
<dbReference type="NCBIfam" id="NF000942">
    <property type="entry name" value="PRK00094.1-4"/>
    <property type="match status" value="1"/>
</dbReference>
<organism evidence="20 21">
    <name type="scientific">Fluviicoccus keumensis</name>
    <dbReference type="NCBI Taxonomy" id="1435465"/>
    <lineage>
        <taxon>Bacteria</taxon>
        <taxon>Pseudomonadati</taxon>
        <taxon>Pseudomonadota</taxon>
        <taxon>Gammaproteobacteria</taxon>
        <taxon>Moraxellales</taxon>
        <taxon>Moraxellaceae</taxon>
        <taxon>Fluviicoccus</taxon>
    </lineage>
</organism>
<sequence>MTETVRPRVAVLGGGSFGTVIANLAAGNGCESTLWLRDADLVADMSATRENTRYLPGFRLADGLRFSNDLAEAVAGADLVFVAIPSKAFRQVVQTVKPHLQPGQMLVSMTKGIEAGTFAMMSQILREEVPGGRIGVLSGPNLAKEIAACMPAGTVIASIDPEVRATVHTALACPYFRVFANTDIYGVELGGALKNIYAIATGMAVAQKVGENSRSMLLTRALAEMSRFAVQMGGNPLTFLGLSGVGDLFATCSSPLSRNYQVGFALGSGKKLADIVADLEQTAEGINTILQVRQQADRLGVYMPIVAGLYEIIFNDKPIFEVAAAMMTSGQRSDVEFVLPNR</sequence>
<dbReference type="GO" id="GO:0005829">
    <property type="term" value="C:cytosol"/>
    <property type="evidence" value="ECO:0007669"/>
    <property type="project" value="TreeGrafter"/>
</dbReference>
<evidence type="ECO:0000256" key="6">
    <source>
        <dbReference type="ARBA" id="ARBA00023098"/>
    </source>
</evidence>
<evidence type="ECO:0000256" key="3">
    <source>
        <dbReference type="ARBA" id="ARBA00022857"/>
    </source>
</evidence>
<dbReference type="AlphaFoldDB" id="A0A4Q7YIU9"/>
<feature type="binding site" evidence="16">
    <location>
        <begin position="13"/>
        <end position="18"/>
    </location>
    <ligand>
        <name>NAD(+)</name>
        <dbReference type="ChEBI" id="CHEBI:57540"/>
    </ligand>
</feature>
<evidence type="ECO:0000256" key="7">
    <source>
        <dbReference type="ARBA" id="ARBA00023209"/>
    </source>
</evidence>
<feature type="binding site" evidence="13">
    <location>
        <position position="139"/>
    </location>
    <ligand>
        <name>sn-glycerol 3-phosphate</name>
        <dbReference type="ChEBI" id="CHEBI:57597"/>
    </ligand>
</feature>
<evidence type="ECO:0000256" key="12">
    <source>
        <dbReference type="ARBA" id="ARBA00080511"/>
    </source>
</evidence>
<feature type="binding site" evidence="13">
    <location>
        <position position="194"/>
    </location>
    <ligand>
        <name>sn-glycerol 3-phosphate</name>
        <dbReference type="ChEBI" id="CHEBI:57597"/>
    </ligand>
</feature>
<feature type="binding site" evidence="13">
    <location>
        <position position="258"/>
    </location>
    <ligand>
        <name>sn-glycerol 3-phosphate</name>
        <dbReference type="ChEBI" id="CHEBI:57597"/>
    </ligand>
</feature>
<dbReference type="Gene3D" id="3.40.50.720">
    <property type="entry name" value="NAD(P)-binding Rossmann-like Domain"/>
    <property type="match status" value="1"/>
</dbReference>
<comment type="caution">
    <text evidence="20">The sequence shown here is derived from an EMBL/GenBank/DDBJ whole genome shotgun (WGS) entry which is preliminary data.</text>
</comment>
<evidence type="ECO:0000256" key="17">
    <source>
        <dbReference type="RuleBase" id="RU000437"/>
    </source>
</evidence>
<feature type="binding site" evidence="13">
    <location>
        <position position="257"/>
    </location>
    <ligand>
        <name>sn-glycerol 3-phosphate</name>
        <dbReference type="ChEBI" id="CHEBI:57597"/>
    </ligand>
</feature>
<comment type="function">
    <text evidence="13">Catalyzes the reduction of the glycolytic intermediate dihydroxyacetone phosphate (DHAP) to sn-glycerol 3-phosphate (G3P), the key precursor for phospholipid synthesis.</text>
</comment>
<comment type="catalytic activity">
    <reaction evidence="13">
        <text>sn-glycerol 3-phosphate + NAD(+) = dihydroxyacetone phosphate + NADH + H(+)</text>
        <dbReference type="Rhea" id="RHEA:11092"/>
        <dbReference type="ChEBI" id="CHEBI:15378"/>
        <dbReference type="ChEBI" id="CHEBI:57540"/>
        <dbReference type="ChEBI" id="CHEBI:57597"/>
        <dbReference type="ChEBI" id="CHEBI:57642"/>
        <dbReference type="ChEBI" id="CHEBI:57945"/>
        <dbReference type="EC" id="1.1.1.94"/>
    </reaction>
</comment>
<dbReference type="SUPFAM" id="SSF48179">
    <property type="entry name" value="6-phosphogluconate dehydrogenase C-terminal domain-like"/>
    <property type="match status" value="1"/>
</dbReference>
<comment type="catalytic activity">
    <reaction evidence="9">
        <text>sn-glycerol 3-phosphate + NADP(+) = dihydroxyacetone phosphate + NADPH + H(+)</text>
        <dbReference type="Rhea" id="RHEA:11096"/>
        <dbReference type="ChEBI" id="CHEBI:15378"/>
        <dbReference type="ChEBI" id="CHEBI:57597"/>
        <dbReference type="ChEBI" id="CHEBI:57642"/>
        <dbReference type="ChEBI" id="CHEBI:57783"/>
        <dbReference type="ChEBI" id="CHEBI:58349"/>
        <dbReference type="EC" id="1.1.1.94"/>
    </reaction>
    <physiologicalReaction direction="right-to-left" evidence="9">
        <dbReference type="Rhea" id="RHEA:11098"/>
    </physiologicalReaction>
</comment>
<dbReference type="OrthoDB" id="9812273at2"/>
<dbReference type="EC" id="1.1.1.94" evidence="10 13"/>
<dbReference type="GO" id="GO:0141152">
    <property type="term" value="F:glycerol-3-phosphate dehydrogenase (NAD+) activity"/>
    <property type="evidence" value="ECO:0007669"/>
    <property type="project" value="RHEA"/>
</dbReference>
<dbReference type="FunFam" id="3.40.50.720:FF:000019">
    <property type="entry name" value="Glycerol-3-phosphate dehydrogenase [NAD(P)+]"/>
    <property type="match status" value="1"/>
</dbReference>
<keyword evidence="3 13" id="KW-0521">NADP</keyword>
<evidence type="ECO:0000313" key="20">
    <source>
        <dbReference type="EMBL" id="RZU37078.1"/>
    </source>
</evidence>
<evidence type="ECO:0000256" key="8">
    <source>
        <dbReference type="ARBA" id="ARBA00023264"/>
    </source>
</evidence>
<feature type="binding site" evidence="13">
    <location>
        <position position="284"/>
    </location>
    <ligand>
        <name>NADPH</name>
        <dbReference type="ChEBI" id="CHEBI:57783"/>
    </ligand>
</feature>
<keyword evidence="13" id="KW-0963">Cytoplasm</keyword>
<reference evidence="20 21" key="1">
    <citation type="submission" date="2019-02" db="EMBL/GenBank/DDBJ databases">
        <title>Genomic Encyclopedia of Type Strains, Phase IV (KMG-IV): sequencing the most valuable type-strain genomes for metagenomic binning, comparative biology and taxonomic classification.</title>
        <authorList>
            <person name="Goeker M."/>
        </authorList>
    </citation>
    <scope>NUCLEOTIDE SEQUENCE [LARGE SCALE GENOMIC DNA]</scope>
    <source>
        <strain evidence="20 21">DSM 105135</strain>
    </source>
</reference>
<feature type="binding site" evidence="13">
    <location>
        <position position="258"/>
    </location>
    <ligand>
        <name>NADPH</name>
        <dbReference type="ChEBI" id="CHEBI:57783"/>
    </ligand>
</feature>
<dbReference type="UniPathway" id="UPA00940"/>
<dbReference type="RefSeq" id="WP_130415159.1">
    <property type="nucleotide sequence ID" value="NZ_SHKX01000015.1"/>
</dbReference>
<dbReference type="Gene3D" id="1.10.1040.10">
    <property type="entry name" value="N-(1-d-carboxylethyl)-l-norvaline Dehydrogenase, domain 2"/>
    <property type="match status" value="1"/>
</dbReference>
<dbReference type="GO" id="GO:0046474">
    <property type="term" value="P:glycerophospholipid biosynthetic process"/>
    <property type="evidence" value="ECO:0007669"/>
    <property type="project" value="TreeGrafter"/>
</dbReference>
<evidence type="ECO:0000256" key="9">
    <source>
        <dbReference type="ARBA" id="ARBA00052716"/>
    </source>
</evidence>
<dbReference type="Proteomes" id="UP000292423">
    <property type="component" value="Unassembled WGS sequence"/>
</dbReference>
<comment type="similarity">
    <text evidence="1 13 17">Belongs to the NAD-dependent glycerol-3-phosphate dehydrogenase family.</text>
</comment>
<feature type="binding site" evidence="13">
    <location>
        <position position="54"/>
    </location>
    <ligand>
        <name>NADPH</name>
        <dbReference type="ChEBI" id="CHEBI:57783"/>
    </ligand>
</feature>
<feature type="domain" description="Glycerol-3-phosphate dehydrogenase NAD-dependent N-terminal" evidence="18">
    <location>
        <begin position="9"/>
        <end position="162"/>
    </location>
</feature>
<dbReference type="InterPro" id="IPR011128">
    <property type="entry name" value="G3P_DH_NAD-dep_N"/>
</dbReference>
<dbReference type="NCBIfam" id="NF000940">
    <property type="entry name" value="PRK00094.1-2"/>
    <property type="match status" value="1"/>
</dbReference>
<keyword evidence="5 13" id="KW-0520">NAD</keyword>
<feature type="binding site" evidence="16">
    <location>
        <position position="143"/>
    </location>
    <ligand>
        <name>NAD(+)</name>
        <dbReference type="ChEBI" id="CHEBI:57540"/>
    </ligand>
</feature>
<proteinExistence type="inferred from homology"/>
<feature type="binding site" evidence="13">
    <location>
        <position position="37"/>
    </location>
    <ligand>
        <name>NADPH</name>
        <dbReference type="ChEBI" id="CHEBI:57783"/>
    </ligand>
</feature>
<dbReference type="Pfam" id="PF01210">
    <property type="entry name" value="NAD_Gly3P_dh_N"/>
    <property type="match status" value="1"/>
</dbReference>
<feature type="binding site" evidence="13">
    <location>
        <position position="143"/>
    </location>
    <ligand>
        <name>NADPH</name>
        <dbReference type="ChEBI" id="CHEBI:57783"/>
    </ligand>
</feature>
<dbReference type="GO" id="GO:0005975">
    <property type="term" value="P:carbohydrate metabolic process"/>
    <property type="evidence" value="ECO:0007669"/>
    <property type="project" value="InterPro"/>
</dbReference>
<dbReference type="HAMAP" id="MF_00394">
    <property type="entry name" value="NAD_Glyc3P_dehydrog"/>
    <property type="match status" value="1"/>
</dbReference>
<evidence type="ECO:0000256" key="4">
    <source>
        <dbReference type="ARBA" id="ARBA00023002"/>
    </source>
</evidence>
<dbReference type="FunFam" id="1.10.1040.10:FF:000001">
    <property type="entry name" value="Glycerol-3-phosphate dehydrogenase [NAD(P)+]"/>
    <property type="match status" value="1"/>
</dbReference>
<evidence type="ECO:0000256" key="10">
    <source>
        <dbReference type="ARBA" id="ARBA00066687"/>
    </source>
</evidence>
<dbReference type="InterPro" id="IPR036291">
    <property type="entry name" value="NAD(P)-bd_dom_sf"/>
</dbReference>
<dbReference type="GO" id="GO:0046168">
    <property type="term" value="P:glycerol-3-phosphate catabolic process"/>
    <property type="evidence" value="ECO:0007669"/>
    <property type="project" value="InterPro"/>
</dbReference>
<dbReference type="InterPro" id="IPR008927">
    <property type="entry name" value="6-PGluconate_DH-like_C_sf"/>
</dbReference>
<evidence type="ECO:0000256" key="13">
    <source>
        <dbReference type="HAMAP-Rule" id="MF_00394"/>
    </source>
</evidence>
<keyword evidence="2 13" id="KW-0444">Lipid biosynthesis</keyword>
<dbReference type="PANTHER" id="PTHR11728:SF1">
    <property type="entry name" value="GLYCEROL-3-PHOSPHATE DEHYDROGENASE [NAD(+)] 2, CHLOROPLASTIC"/>
    <property type="match status" value="1"/>
</dbReference>
<dbReference type="EMBL" id="SHKX01000015">
    <property type="protein sequence ID" value="RZU37078.1"/>
    <property type="molecule type" value="Genomic_DNA"/>
</dbReference>
<dbReference type="PRINTS" id="PR00077">
    <property type="entry name" value="GPDHDRGNASE"/>
</dbReference>